<keyword evidence="1" id="KW-0001">2Fe-2S</keyword>
<dbReference type="GO" id="GO:0046872">
    <property type="term" value="F:metal ion binding"/>
    <property type="evidence" value="ECO:0007669"/>
    <property type="project" value="UniProtKB-KW"/>
</dbReference>
<evidence type="ECO:0000313" key="7">
    <source>
        <dbReference type="EMBL" id="KUI12386.1"/>
    </source>
</evidence>
<name>A0A101A3K8_9MYCO</name>
<protein>
    <submittedName>
        <fullName evidence="7">2Fe-2S ferredoxin</fullName>
    </submittedName>
</protein>
<keyword evidence="5" id="KW-0411">Iron-sulfur</keyword>
<reference evidence="7 8" key="1">
    <citation type="submission" date="2016-01" db="EMBL/GenBank/DDBJ databases">
        <authorList>
            <consortium name="TB Trials Study Group"/>
            <person name="Sutton G."/>
            <person name="Brinkac L."/>
            <person name="Sanka R."/>
            <person name="Adams M."/>
            <person name="Lau E.L."/>
            <person name="Macaden R."/>
            <person name="Grewal H.M.S."/>
        </authorList>
    </citation>
    <scope>NUCLEOTIDE SEQUENCE [LARGE SCALE GENOMIC DNA]</scope>
    <source>
        <strain evidence="7 8">IS-1744</strain>
    </source>
</reference>
<dbReference type="SUPFAM" id="SSF50022">
    <property type="entry name" value="ISP domain"/>
    <property type="match status" value="1"/>
</dbReference>
<keyword evidence="4" id="KW-0408">Iron</keyword>
<evidence type="ECO:0000259" key="6">
    <source>
        <dbReference type="PROSITE" id="PS51296"/>
    </source>
</evidence>
<dbReference type="Pfam" id="PF00355">
    <property type="entry name" value="Rieske"/>
    <property type="match status" value="1"/>
</dbReference>
<evidence type="ECO:0000313" key="8">
    <source>
        <dbReference type="Proteomes" id="UP000053707"/>
    </source>
</evidence>
<keyword evidence="3" id="KW-0560">Oxidoreductase</keyword>
<evidence type="ECO:0000256" key="1">
    <source>
        <dbReference type="ARBA" id="ARBA00022714"/>
    </source>
</evidence>
<dbReference type="Pfam" id="PF19299">
    <property type="entry name" value="DUF5914"/>
    <property type="match status" value="1"/>
</dbReference>
<dbReference type="AlphaFoldDB" id="A0A101A3K8"/>
<evidence type="ECO:0000256" key="5">
    <source>
        <dbReference type="ARBA" id="ARBA00023014"/>
    </source>
</evidence>
<keyword evidence="8" id="KW-1185">Reference proteome</keyword>
<dbReference type="InterPro" id="IPR036922">
    <property type="entry name" value="Rieske_2Fe-2S_sf"/>
</dbReference>
<feature type="domain" description="Rieske" evidence="6">
    <location>
        <begin position="55"/>
        <end position="143"/>
    </location>
</feature>
<organism evidence="7 8">
    <name type="scientific">Mycobacterium lehmannii</name>
    <dbReference type="NCBI Taxonomy" id="2048550"/>
    <lineage>
        <taxon>Bacteria</taxon>
        <taxon>Bacillati</taxon>
        <taxon>Actinomycetota</taxon>
        <taxon>Actinomycetes</taxon>
        <taxon>Mycobacteriales</taxon>
        <taxon>Mycobacteriaceae</taxon>
        <taxon>Mycobacterium</taxon>
    </lineage>
</organism>
<evidence type="ECO:0000256" key="2">
    <source>
        <dbReference type="ARBA" id="ARBA00022723"/>
    </source>
</evidence>
<dbReference type="InterPro" id="IPR050584">
    <property type="entry name" value="Cholesterol_7-desaturase"/>
</dbReference>
<accession>A0A101A3K8</accession>
<dbReference type="RefSeq" id="WP_064398550.1">
    <property type="nucleotide sequence ID" value="NZ_LQIR01000034.1"/>
</dbReference>
<gene>
    <name evidence="7" type="ORF">AU192_20245</name>
</gene>
<evidence type="ECO:0000256" key="4">
    <source>
        <dbReference type="ARBA" id="ARBA00023004"/>
    </source>
</evidence>
<proteinExistence type="predicted"/>
<sequence>MTMLAEIKARLAKTTPFQLLPRTTWSGQRPTYDDAKPSLIHSALRRSQRRPSGNWYAFAASDTIGKRPISATVGGVELVAWRGTDGSLAVGSAACPHLGADLSTGTVECGTLICPWHGLRFDGGRTWSWRPYPAHDDGVLAWVRLDAIGGETPTEAPILPRRPDGPRLSAVTRLVGTCEPSDVIANRLDPWHGAWFHPYSFTRLDVLSAPAADDDLPEDADRFLVAVTFRIGRLGVPVIAEFTTPEPRTITMRIIDGEGAGSVVETHATPLGPDRDGVPRTAVIEAVIAHSDRPGFAHALRGAPMITPFMRYAATRLWRDDLAYAERLYRQRSRA</sequence>
<dbReference type="PANTHER" id="PTHR21266">
    <property type="entry name" value="IRON-SULFUR DOMAIN CONTAINING PROTEIN"/>
    <property type="match status" value="1"/>
</dbReference>
<dbReference type="Gene3D" id="2.102.10.10">
    <property type="entry name" value="Rieske [2Fe-2S] iron-sulphur domain"/>
    <property type="match status" value="1"/>
</dbReference>
<dbReference type="GO" id="GO:0051537">
    <property type="term" value="F:2 iron, 2 sulfur cluster binding"/>
    <property type="evidence" value="ECO:0007669"/>
    <property type="project" value="UniProtKB-KW"/>
</dbReference>
<dbReference type="PROSITE" id="PS51296">
    <property type="entry name" value="RIESKE"/>
    <property type="match status" value="1"/>
</dbReference>
<dbReference type="Proteomes" id="UP000053707">
    <property type="component" value="Unassembled WGS sequence"/>
</dbReference>
<dbReference type="EMBL" id="LQIR01000034">
    <property type="protein sequence ID" value="KUI12386.1"/>
    <property type="molecule type" value="Genomic_DNA"/>
</dbReference>
<dbReference type="PANTHER" id="PTHR21266:SF60">
    <property type="entry name" value="3-KETOSTEROID-9-ALPHA-MONOOXYGENASE, OXYGENASE COMPONENT"/>
    <property type="match status" value="1"/>
</dbReference>
<dbReference type="GO" id="GO:0016705">
    <property type="term" value="F:oxidoreductase activity, acting on paired donors, with incorporation or reduction of molecular oxygen"/>
    <property type="evidence" value="ECO:0007669"/>
    <property type="project" value="UniProtKB-ARBA"/>
</dbReference>
<dbReference type="GO" id="GO:0004497">
    <property type="term" value="F:monooxygenase activity"/>
    <property type="evidence" value="ECO:0007669"/>
    <property type="project" value="UniProtKB-ARBA"/>
</dbReference>
<dbReference type="InterPro" id="IPR045612">
    <property type="entry name" value="DUF5914"/>
</dbReference>
<keyword evidence="2" id="KW-0479">Metal-binding</keyword>
<dbReference type="InterPro" id="IPR017941">
    <property type="entry name" value="Rieske_2Fe-2S"/>
</dbReference>
<comment type="caution">
    <text evidence="7">The sequence shown here is derived from an EMBL/GenBank/DDBJ whole genome shotgun (WGS) entry which is preliminary data.</text>
</comment>
<evidence type="ECO:0000256" key="3">
    <source>
        <dbReference type="ARBA" id="ARBA00023002"/>
    </source>
</evidence>